<dbReference type="PROSITE" id="PS50011">
    <property type="entry name" value="PROTEIN_KINASE_DOM"/>
    <property type="match status" value="1"/>
</dbReference>
<feature type="binding site" evidence="19">
    <location>
        <position position="398"/>
    </location>
    <ligand>
        <name>ATP</name>
        <dbReference type="ChEBI" id="CHEBI:30616"/>
    </ligand>
</feature>
<keyword evidence="6" id="KW-0812">Transmembrane</keyword>
<dbReference type="InterPro" id="IPR003609">
    <property type="entry name" value="Pan_app"/>
</dbReference>
<dbReference type="PANTHER" id="PTHR27002">
    <property type="entry name" value="RECEPTOR-LIKE SERINE/THREONINE-PROTEIN KINASE SD1-8"/>
    <property type="match status" value="1"/>
</dbReference>
<keyword evidence="4" id="KW-0723">Serine/threonine-protein kinase</keyword>
<feature type="domain" description="Apple" evidence="22">
    <location>
        <begin position="248"/>
        <end position="332"/>
    </location>
</feature>
<evidence type="ECO:0000256" key="10">
    <source>
        <dbReference type="ARBA" id="ARBA00022777"/>
    </source>
</evidence>
<dbReference type="InterPro" id="IPR036426">
    <property type="entry name" value="Bulb-type_lectin_dom_sf"/>
</dbReference>
<dbReference type="SUPFAM" id="SSF56112">
    <property type="entry name" value="Protein kinase-like (PK-like)"/>
    <property type="match status" value="1"/>
</dbReference>
<proteinExistence type="predicted"/>
<protein>
    <recommendedName>
        <fullName evidence="2">non-specific serine/threonine protein kinase</fullName>
        <ecNumber evidence="2">2.7.11.1</ecNumber>
    </recommendedName>
</protein>
<dbReference type="EC" id="2.7.11.1" evidence="2"/>
<dbReference type="FunFam" id="1.10.510.10:FF:001019">
    <property type="entry name" value="G-type lectin S-receptor-like serine/threonine-protein kinase B120"/>
    <property type="match status" value="1"/>
</dbReference>
<dbReference type="InterPro" id="IPR017441">
    <property type="entry name" value="Protein_kinase_ATP_BS"/>
</dbReference>
<dbReference type="GO" id="GO:0005886">
    <property type="term" value="C:plasma membrane"/>
    <property type="evidence" value="ECO:0007669"/>
    <property type="project" value="UniProtKB-SubCell"/>
</dbReference>
<dbReference type="InterPro" id="IPR000858">
    <property type="entry name" value="S_locus_glycoprot_dom"/>
</dbReference>
<evidence type="ECO:0000256" key="3">
    <source>
        <dbReference type="ARBA" id="ARBA00022475"/>
    </source>
</evidence>
<dbReference type="Pfam" id="PF07714">
    <property type="entry name" value="PK_Tyr_Ser-Thr"/>
    <property type="match status" value="1"/>
</dbReference>
<keyword evidence="12" id="KW-1133">Transmembrane helix</keyword>
<keyword evidence="14" id="KW-1015">Disulfide bond</keyword>
<keyword evidence="7" id="KW-0732">Signal</keyword>
<dbReference type="Gramene" id="LPERR04G22040.1">
    <property type="protein sequence ID" value="LPERR04G22040.1"/>
    <property type="gene ID" value="LPERR04G22040"/>
</dbReference>
<evidence type="ECO:0000256" key="16">
    <source>
        <dbReference type="ARBA" id="ARBA00023180"/>
    </source>
</evidence>
<dbReference type="Pfam" id="PF00954">
    <property type="entry name" value="S_locus_glycop"/>
    <property type="match status" value="1"/>
</dbReference>
<name>A0A0D9W9Z1_9ORYZ</name>
<dbReference type="InterPro" id="IPR011009">
    <property type="entry name" value="Kinase-like_dom_sf"/>
</dbReference>
<keyword evidence="10" id="KW-0418">Kinase</keyword>
<keyword evidence="13" id="KW-0472">Membrane</keyword>
<evidence type="ECO:0000256" key="9">
    <source>
        <dbReference type="ARBA" id="ARBA00022741"/>
    </source>
</evidence>
<dbReference type="InterPro" id="IPR008271">
    <property type="entry name" value="Ser/Thr_kinase_AS"/>
</dbReference>
<comment type="catalytic activity">
    <reaction evidence="18">
        <text>L-seryl-[protein] + ATP = O-phospho-L-seryl-[protein] + ADP + H(+)</text>
        <dbReference type="Rhea" id="RHEA:17989"/>
        <dbReference type="Rhea" id="RHEA-COMP:9863"/>
        <dbReference type="Rhea" id="RHEA-COMP:11604"/>
        <dbReference type="ChEBI" id="CHEBI:15378"/>
        <dbReference type="ChEBI" id="CHEBI:29999"/>
        <dbReference type="ChEBI" id="CHEBI:30616"/>
        <dbReference type="ChEBI" id="CHEBI:83421"/>
        <dbReference type="ChEBI" id="CHEBI:456216"/>
        <dbReference type="EC" id="2.7.11.1"/>
    </reaction>
</comment>
<keyword evidence="9 19" id="KW-0547">Nucleotide-binding</keyword>
<evidence type="ECO:0000256" key="4">
    <source>
        <dbReference type="ARBA" id="ARBA00022527"/>
    </source>
</evidence>
<dbReference type="AlphaFoldDB" id="A0A0D9W9Z1"/>
<organism evidence="23 24">
    <name type="scientific">Leersia perrieri</name>
    <dbReference type="NCBI Taxonomy" id="77586"/>
    <lineage>
        <taxon>Eukaryota</taxon>
        <taxon>Viridiplantae</taxon>
        <taxon>Streptophyta</taxon>
        <taxon>Embryophyta</taxon>
        <taxon>Tracheophyta</taxon>
        <taxon>Spermatophyta</taxon>
        <taxon>Magnoliopsida</taxon>
        <taxon>Liliopsida</taxon>
        <taxon>Poales</taxon>
        <taxon>Poaceae</taxon>
        <taxon>BOP clade</taxon>
        <taxon>Oryzoideae</taxon>
        <taxon>Oryzeae</taxon>
        <taxon>Oryzinae</taxon>
        <taxon>Leersia</taxon>
    </lineage>
</organism>
<sequence length="625" mass="70493">MVYLGIWYNNIPDRTYVWVANRDSPVTTRSARLAVTNTSDLVLSDSKGRTIWSTAKNNVTVGDAGDGDRATAVLLNTGNFVLRLPNGTHVWQSMDHPTDTILPGFKLWTNYKNHTAARIVAWKSPHDPSTGEFSLSATGLTKYISEIVDNGEEIYIIFKEVDGLLTHWKLDYTGNVSFRTWSNESSTWSHSFERPGHGCLHYGACGPFGYCDITGSVQECKCLDGFEPSDGFSQDFSRGCRRKEALKCNSDEGHILTLPGMKVPDKFLYIRNKSFEECAVECSLNCSCNAYAYANLTTILSTVDLSRCLVWNGELLDSGKAGDSGILHNNAVLKKNKLGHFSTYHESWDQNQEFSNISFEDLTSATNSFDDTNMLGKGGFGKVYKVGILEDGMEVAVKRLNKDSEQGIEHFRNEVVLIAKLQHKNLVRLLDCCIHRDEKLLIYEYLPNKSLDKFLFDHAMKSVIDWPLRFNIIKGVARGLLYLHQDSRMMIIHRDLKTSNILLDAEMNPKISDFGMARIFGNREQQASTKRVVGTYGYMAPEYAMEGIFSVKSDTYSFGVLLLEIDSPNARPKMSLVVSMLDNKDMPRPMPKQPIYFRQRNYDEEERQCSVISVNNASLTVLEGR</sequence>
<dbReference type="Gene3D" id="2.90.10.10">
    <property type="entry name" value="Bulb-type lectin domain"/>
    <property type="match status" value="1"/>
</dbReference>
<evidence type="ECO:0000256" key="13">
    <source>
        <dbReference type="ARBA" id="ARBA00023136"/>
    </source>
</evidence>
<dbReference type="InterPro" id="IPR001245">
    <property type="entry name" value="Ser-Thr/Tyr_kinase_cat_dom"/>
</dbReference>
<evidence type="ECO:0000256" key="14">
    <source>
        <dbReference type="ARBA" id="ARBA00023157"/>
    </source>
</evidence>
<evidence type="ECO:0000259" key="21">
    <source>
        <dbReference type="PROSITE" id="PS50927"/>
    </source>
</evidence>
<dbReference type="HOGENOM" id="CLU_000288_116_4_1"/>
<dbReference type="PROSITE" id="PS00108">
    <property type="entry name" value="PROTEIN_KINASE_ST"/>
    <property type="match status" value="1"/>
</dbReference>
<dbReference type="Gene3D" id="1.10.510.10">
    <property type="entry name" value="Transferase(Phosphotransferase) domain 1"/>
    <property type="match status" value="1"/>
</dbReference>
<evidence type="ECO:0000256" key="7">
    <source>
        <dbReference type="ARBA" id="ARBA00022729"/>
    </source>
</evidence>
<evidence type="ECO:0000256" key="8">
    <source>
        <dbReference type="ARBA" id="ARBA00022737"/>
    </source>
</evidence>
<dbReference type="FunFam" id="3.30.200.20:FF:000727">
    <property type="entry name" value="Cysteine-rich RLK (RECEPTOR-like protein kinase) 23"/>
    <property type="match status" value="1"/>
</dbReference>
<keyword evidence="15" id="KW-0675">Receptor</keyword>
<feature type="domain" description="Bulb-type lectin" evidence="21">
    <location>
        <begin position="1"/>
        <end position="95"/>
    </location>
</feature>
<dbReference type="PROSITE" id="PS50927">
    <property type="entry name" value="BULB_LECTIN"/>
    <property type="match status" value="1"/>
</dbReference>
<dbReference type="SMART" id="SM00108">
    <property type="entry name" value="B_lectin"/>
    <property type="match status" value="1"/>
</dbReference>
<evidence type="ECO:0000259" key="22">
    <source>
        <dbReference type="PROSITE" id="PS50948"/>
    </source>
</evidence>
<evidence type="ECO:0000259" key="20">
    <source>
        <dbReference type="PROSITE" id="PS50011"/>
    </source>
</evidence>
<accession>A0A0D9W9Z1</accession>
<dbReference type="EnsemblPlants" id="LPERR04G22040.1">
    <property type="protein sequence ID" value="LPERR04G22040.1"/>
    <property type="gene ID" value="LPERR04G22040"/>
</dbReference>
<evidence type="ECO:0000256" key="18">
    <source>
        <dbReference type="ARBA" id="ARBA00048679"/>
    </source>
</evidence>
<evidence type="ECO:0000256" key="12">
    <source>
        <dbReference type="ARBA" id="ARBA00022989"/>
    </source>
</evidence>
<evidence type="ECO:0000313" key="23">
    <source>
        <dbReference type="EnsemblPlants" id="LPERR04G22040.1"/>
    </source>
</evidence>
<dbReference type="PANTHER" id="PTHR27002:SF828">
    <property type="entry name" value="OS04G0633600 PROTEIN"/>
    <property type="match status" value="1"/>
</dbReference>
<keyword evidence="8" id="KW-0677">Repeat</keyword>
<comment type="catalytic activity">
    <reaction evidence="17">
        <text>L-threonyl-[protein] + ATP = O-phospho-L-threonyl-[protein] + ADP + H(+)</text>
        <dbReference type="Rhea" id="RHEA:46608"/>
        <dbReference type="Rhea" id="RHEA-COMP:11060"/>
        <dbReference type="Rhea" id="RHEA-COMP:11605"/>
        <dbReference type="ChEBI" id="CHEBI:15378"/>
        <dbReference type="ChEBI" id="CHEBI:30013"/>
        <dbReference type="ChEBI" id="CHEBI:30616"/>
        <dbReference type="ChEBI" id="CHEBI:61977"/>
        <dbReference type="ChEBI" id="CHEBI:456216"/>
        <dbReference type="EC" id="2.7.11.1"/>
    </reaction>
</comment>
<keyword evidence="3" id="KW-1003">Cell membrane</keyword>
<keyword evidence="16" id="KW-0325">Glycoprotein</keyword>
<dbReference type="GO" id="GO:0004674">
    <property type="term" value="F:protein serine/threonine kinase activity"/>
    <property type="evidence" value="ECO:0007669"/>
    <property type="project" value="UniProtKB-KW"/>
</dbReference>
<dbReference type="GO" id="GO:0051707">
    <property type="term" value="P:response to other organism"/>
    <property type="evidence" value="ECO:0007669"/>
    <property type="project" value="UniProtKB-ARBA"/>
</dbReference>
<dbReference type="Proteomes" id="UP000032180">
    <property type="component" value="Chromosome 4"/>
</dbReference>
<dbReference type="GO" id="GO:0005524">
    <property type="term" value="F:ATP binding"/>
    <property type="evidence" value="ECO:0007669"/>
    <property type="project" value="UniProtKB-UniRule"/>
</dbReference>
<dbReference type="Gene3D" id="3.30.200.20">
    <property type="entry name" value="Phosphorylase Kinase, domain 1"/>
    <property type="match status" value="1"/>
</dbReference>
<keyword evidence="5" id="KW-0808">Transferase</keyword>
<dbReference type="CDD" id="cd01098">
    <property type="entry name" value="PAN_AP_plant"/>
    <property type="match status" value="1"/>
</dbReference>
<evidence type="ECO:0000256" key="17">
    <source>
        <dbReference type="ARBA" id="ARBA00047899"/>
    </source>
</evidence>
<dbReference type="SUPFAM" id="SSF51110">
    <property type="entry name" value="alpha-D-mannose-specific plant lectins"/>
    <property type="match status" value="1"/>
</dbReference>
<evidence type="ECO:0000256" key="19">
    <source>
        <dbReference type="PROSITE-ProRule" id="PRU10141"/>
    </source>
</evidence>
<reference evidence="24" key="2">
    <citation type="submission" date="2013-12" db="EMBL/GenBank/DDBJ databases">
        <authorList>
            <person name="Yu Y."/>
            <person name="Lee S."/>
            <person name="de Baynast K."/>
            <person name="Wissotski M."/>
            <person name="Liu L."/>
            <person name="Talag J."/>
            <person name="Goicoechea J."/>
            <person name="Angelova A."/>
            <person name="Jetty R."/>
            <person name="Kudrna D."/>
            <person name="Golser W."/>
            <person name="Rivera L."/>
            <person name="Zhang J."/>
            <person name="Wing R."/>
        </authorList>
    </citation>
    <scope>NUCLEOTIDE SEQUENCE</scope>
</reference>
<dbReference type="InterPro" id="IPR000719">
    <property type="entry name" value="Prot_kinase_dom"/>
</dbReference>
<dbReference type="InterPro" id="IPR001480">
    <property type="entry name" value="Bulb-type_lectin_dom"/>
</dbReference>
<dbReference type="CDD" id="cd00028">
    <property type="entry name" value="B_lectin"/>
    <property type="match status" value="1"/>
</dbReference>
<reference evidence="23 24" key="1">
    <citation type="submission" date="2012-08" db="EMBL/GenBank/DDBJ databases">
        <title>Oryza genome evolution.</title>
        <authorList>
            <person name="Wing R.A."/>
        </authorList>
    </citation>
    <scope>NUCLEOTIDE SEQUENCE</scope>
</reference>
<dbReference type="PROSITE" id="PS50948">
    <property type="entry name" value="PAN"/>
    <property type="match status" value="1"/>
</dbReference>
<dbReference type="STRING" id="77586.A0A0D9W9Z1"/>
<evidence type="ECO:0000256" key="15">
    <source>
        <dbReference type="ARBA" id="ARBA00023170"/>
    </source>
</evidence>
<dbReference type="Pfam" id="PF01453">
    <property type="entry name" value="B_lectin"/>
    <property type="match status" value="1"/>
</dbReference>
<dbReference type="Pfam" id="PF08276">
    <property type="entry name" value="PAN_2"/>
    <property type="match status" value="1"/>
</dbReference>
<evidence type="ECO:0000313" key="24">
    <source>
        <dbReference type="Proteomes" id="UP000032180"/>
    </source>
</evidence>
<keyword evidence="11 19" id="KW-0067">ATP-binding</keyword>
<comment type="subcellular location">
    <subcellularLocation>
        <location evidence="1">Cell membrane</location>
        <topology evidence="1">Single-pass type I membrane protein</topology>
    </subcellularLocation>
</comment>
<evidence type="ECO:0000256" key="6">
    <source>
        <dbReference type="ARBA" id="ARBA00022692"/>
    </source>
</evidence>
<feature type="domain" description="Protein kinase" evidence="20">
    <location>
        <begin position="369"/>
        <end position="625"/>
    </location>
</feature>
<reference evidence="23" key="3">
    <citation type="submission" date="2015-04" db="UniProtKB">
        <authorList>
            <consortium name="EnsemblPlants"/>
        </authorList>
    </citation>
    <scope>IDENTIFICATION</scope>
</reference>
<evidence type="ECO:0000256" key="5">
    <source>
        <dbReference type="ARBA" id="ARBA00022679"/>
    </source>
</evidence>
<evidence type="ECO:0000256" key="11">
    <source>
        <dbReference type="ARBA" id="ARBA00022840"/>
    </source>
</evidence>
<evidence type="ECO:0000256" key="2">
    <source>
        <dbReference type="ARBA" id="ARBA00012513"/>
    </source>
</evidence>
<evidence type="ECO:0000256" key="1">
    <source>
        <dbReference type="ARBA" id="ARBA00004251"/>
    </source>
</evidence>
<dbReference type="SMART" id="SM00220">
    <property type="entry name" value="S_TKc"/>
    <property type="match status" value="1"/>
</dbReference>
<keyword evidence="24" id="KW-1185">Reference proteome</keyword>
<dbReference type="GO" id="GO:0048544">
    <property type="term" value="P:recognition of pollen"/>
    <property type="evidence" value="ECO:0007669"/>
    <property type="project" value="InterPro"/>
</dbReference>
<dbReference type="PROSITE" id="PS00107">
    <property type="entry name" value="PROTEIN_KINASE_ATP"/>
    <property type="match status" value="1"/>
</dbReference>